<dbReference type="PANTHER" id="PTHR23513:SF9">
    <property type="entry name" value="ENTEROBACTIN EXPORTER ENTS"/>
    <property type="match status" value="1"/>
</dbReference>
<dbReference type="EMBL" id="CP042304">
    <property type="protein sequence ID" value="QDZ10150.1"/>
    <property type="molecule type" value="Genomic_DNA"/>
</dbReference>
<sequence length="450" mass="48222">MTKPFHLILANNLVANITNFTVWFALTFWVFIETRSVFATGMIAGVYLVFTAGFGFWLGSIVDHNPKKLAMMGSSVVSFAFYGLSLVMLLLEPEGAFTDPYGWYLWGFVFLVMLGVIAGNIRSIALPTLVTILIPEDERDKANGLVGMVSGIGFLTTSVISGFLVAWGGMFATVLLALALTLLAFLHLHFVHIDEGRTEAVPGEPAAPKTVDIKGTISVIAAVPGLFALIFFATFNNFLGGVFMALLDAYGLSLVSVEVWGLLFGVLSTAFIVSGIIISRTGLGKNPLKTLLMVNVITWSVCCVFTLQSSIWLLAGGMFVWMLLGPYAEAAEHTTLQKVVPLERQGRVFGFAQSIEQSASPLTAFLIGPLTQFYFIPLMTDGAGADAIGSWFGTGPERGIALVFTLAGVFGVLVTILAFNSPQYRQLSAFYARSRDDDDAAGGAPAASPA</sequence>
<proteinExistence type="inferred from homology"/>
<name>A0A5B8LSE1_9HYPH</name>
<evidence type="ECO:0000256" key="9">
    <source>
        <dbReference type="SAM" id="Phobius"/>
    </source>
</evidence>
<keyword evidence="2" id="KW-0813">Transport</keyword>
<keyword evidence="3" id="KW-1003">Cell membrane</keyword>
<dbReference type="PROSITE" id="PS50850">
    <property type="entry name" value="MFS"/>
    <property type="match status" value="1"/>
</dbReference>
<evidence type="ECO:0000256" key="2">
    <source>
        <dbReference type="ARBA" id="ARBA00022448"/>
    </source>
</evidence>
<evidence type="ECO:0000259" key="10">
    <source>
        <dbReference type="PROSITE" id="PS50850"/>
    </source>
</evidence>
<feature type="transmembrane region" description="Helical" evidence="9">
    <location>
        <begin position="219"/>
        <end position="247"/>
    </location>
</feature>
<evidence type="ECO:0000256" key="1">
    <source>
        <dbReference type="ARBA" id="ARBA00004651"/>
    </source>
</evidence>
<dbReference type="Proteomes" id="UP000315364">
    <property type="component" value="Chromosome"/>
</dbReference>
<feature type="transmembrane region" description="Helical" evidence="9">
    <location>
        <begin position="399"/>
        <end position="419"/>
    </location>
</feature>
<accession>A0A5B8LSE1</accession>
<reference evidence="11 12" key="1">
    <citation type="submission" date="2019-07" db="EMBL/GenBank/DDBJ databases">
        <title>Full genome sequence of Devosia sp. Gsoil 520.</title>
        <authorList>
            <person name="Im W.-T."/>
        </authorList>
    </citation>
    <scope>NUCLEOTIDE SEQUENCE [LARGE SCALE GENOMIC DNA]</scope>
    <source>
        <strain evidence="11 12">Gsoil 520</strain>
    </source>
</reference>
<dbReference type="AlphaFoldDB" id="A0A5B8LSE1"/>
<dbReference type="OrthoDB" id="7441468at2"/>
<organism evidence="11 12">
    <name type="scientific">Devosia ginsengisoli</name>
    <dbReference type="NCBI Taxonomy" id="400770"/>
    <lineage>
        <taxon>Bacteria</taxon>
        <taxon>Pseudomonadati</taxon>
        <taxon>Pseudomonadota</taxon>
        <taxon>Alphaproteobacteria</taxon>
        <taxon>Hyphomicrobiales</taxon>
        <taxon>Devosiaceae</taxon>
        <taxon>Devosia</taxon>
    </lineage>
</organism>
<dbReference type="Gene3D" id="1.20.1250.20">
    <property type="entry name" value="MFS general substrate transporter like domains"/>
    <property type="match status" value="1"/>
</dbReference>
<evidence type="ECO:0000313" key="11">
    <source>
        <dbReference type="EMBL" id="QDZ10150.1"/>
    </source>
</evidence>
<feature type="transmembrane region" description="Helical" evidence="9">
    <location>
        <begin position="142"/>
        <end position="164"/>
    </location>
</feature>
<dbReference type="InterPro" id="IPR011701">
    <property type="entry name" value="MFS"/>
</dbReference>
<protein>
    <recommendedName>
        <fullName evidence="8">Multidrug efflux pump Tap</fullName>
    </recommendedName>
</protein>
<dbReference type="InterPro" id="IPR036259">
    <property type="entry name" value="MFS_trans_sf"/>
</dbReference>
<feature type="transmembrane region" description="Helical" evidence="9">
    <location>
        <begin position="103"/>
        <end position="121"/>
    </location>
</feature>
<evidence type="ECO:0000256" key="4">
    <source>
        <dbReference type="ARBA" id="ARBA00022692"/>
    </source>
</evidence>
<feature type="transmembrane region" description="Helical" evidence="9">
    <location>
        <begin position="291"/>
        <end position="315"/>
    </location>
</feature>
<feature type="domain" description="Major facilitator superfamily (MFS) profile" evidence="10">
    <location>
        <begin position="1"/>
        <end position="423"/>
    </location>
</feature>
<dbReference type="RefSeq" id="WP_146288954.1">
    <property type="nucleotide sequence ID" value="NZ_CP042304.1"/>
</dbReference>
<feature type="transmembrane region" description="Helical" evidence="9">
    <location>
        <begin position="69"/>
        <end position="91"/>
    </location>
</feature>
<dbReference type="SUPFAM" id="SSF103473">
    <property type="entry name" value="MFS general substrate transporter"/>
    <property type="match status" value="1"/>
</dbReference>
<gene>
    <name evidence="11" type="ORF">FPZ08_04955</name>
</gene>
<evidence type="ECO:0000256" key="6">
    <source>
        <dbReference type="ARBA" id="ARBA00023136"/>
    </source>
</evidence>
<dbReference type="InterPro" id="IPR020846">
    <property type="entry name" value="MFS_dom"/>
</dbReference>
<feature type="transmembrane region" description="Helical" evidence="9">
    <location>
        <begin position="38"/>
        <end position="57"/>
    </location>
</feature>
<comment type="subcellular location">
    <subcellularLocation>
        <location evidence="1">Cell membrane</location>
        <topology evidence="1">Multi-pass membrane protein</topology>
    </subcellularLocation>
</comment>
<feature type="transmembrane region" description="Helical" evidence="9">
    <location>
        <begin position="12"/>
        <end position="32"/>
    </location>
</feature>
<comment type="similarity">
    <text evidence="7">Belongs to the major facilitator superfamily. Drug:H(+) antiporter-3 (DHA3) (TC 2.A.1.21) family.</text>
</comment>
<keyword evidence="5 9" id="KW-1133">Transmembrane helix</keyword>
<dbReference type="GO" id="GO:0005886">
    <property type="term" value="C:plasma membrane"/>
    <property type="evidence" value="ECO:0007669"/>
    <property type="project" value="UniProtKB-SubCell"/>
</dbReference>
<keyword evidence="6 9" id="KW-0472">Membrane</keyword>
<evidence type="ECO:0000256" key="5">
    <source>
        <dbReference type="ARBA" id="ARBA00022989"/>
    </source>
</evidence>
<feature type="transmembrane region" description="Helical" evidence="9">
    <location>
        <begin position="259"/>
        <end position="279"/>
    </location>
</feature>
<keyword evidence="12" id="KW-1185">Reference proteome</keyword>
<dbReference type="KEGG" id="dea:FPZ08_04955"/>
<dbReference type="PANTHER" id="PTHR23513">
    <property type="entry name" value="INTEGRAL MEMBRANE EFFLUX PROTEIN-RELATED"/>
    <property type="match status" value="1"/>
</dbReference>
<evidence type="ECO:0000256" key="8">
    <source>
        <dbReference type="ARBA" id="ARBA00040914"/>
    </source>
</evidence>
<evidence type="ECO:0000313" key="12">
    <source>
        <dbReference type="Proteomes" id="UP000315364"/>
    </source>
</evidence>
<evidence type="ECO:0000256" key="3">
    <source>
        <dbReference type="ARBA" id="ARBA00022475"/>
    </source>
</evidence>
<keyword evidence="4 9" id="KW-0812">Transmembrane</keyword>
<dbReference type="Pfam" id="PF07690">
    <property type="entry name" value="MFS_1"/>
    <property type="match status" value="1"/>
</dbReference>
<evidence type="ECO:0000256" key="7">
    <source>
        <dbReference type="ARBA" id="ARBA00038075"/>
    </source>
</evidence>
<feature type="transmembrane region" description="Helical" evidence="9">
    <location>
        <begin position="170"/>
        <end position="188"/>
    </location>
</feature>
<dbReference type="GO" id="GO:0022857">
    <property type="term" value="F:transmembrane transporter activity"/>
    <property type="evidence" value="ECO:0007669"/>
    <property type="project" value="InterPro"/>
</dbReference>